<organism evidence="7 8">
    <name type="scientific">Gloeophyllum trabeum (strain ATCC 11539 / FP-39264 / Madison 617)</name>
    <name type="common">Brown rot fungus</name>
    <dbReference type="NCBI Taxonomy" id="670483"/>
    <lineage>
        <taxon>Eukaryota</taxon>
        <taxon>Fungi</taxon>
        <taxon>Dikarya</taxon>
        <taxon>Basidiomycota</taxon>
        <taxon>Agaricomycotina</taxon>
        <taxon>Agaricomycetes</taxon>
        <taxon>Gloeophyllales</taxon>
        <taxon>Gloeophyllaceae</taxon>
        <taxon>Gloeophyllum</taxon>
    </lineage>
</organism>
<feature type="transmembrane region" description="Helical" evidence="6">
    <location>
        <begin position="68"/>
        <end position="101"/>
    </location>
</feature>
<feature type="transmembrane region" description="Helical" evidence="6">
    <location>
        <begin position="113"/>
        <end position="138"/>
    </location>
</feature>
<feature type="transmembrane region" description="Helical" evidence="6">
    <location>
        <begin position="265"/>
        <end position="290"/>
    </location>
</feature>
<dbReference type="AlphaFoldDB" id="S7QGN5"/>
<feature type="transmembrane region" description="Helical" evidence="6">
    <location>
        <begin position="373"/>
        <end position="391"/>
    </location>
</feature>
<feature type="transmembrane region" description="Helical" evidence="6">
    <location>
        <begin position="322"/>
        <end position="342"/>
    </location>
</feature>
<feature type="transmembrane region" description="Helical" evidence="6">
    <location>
        <begin position="158"/>
        <end position="177"/>
    </location>
</feature>
<dbReference type="EMBL" id="KB469298">
    <property type="protein sequence ID" value="EPQ58368.1"/>
    <property type="molecule type" value="Genomic_DNA"/>
</dbReference>
<dbReference type="InterPro" id="IPR002293">
    <property type="entry name" value="AA/rel_permease1"/>
</dbReference>
<feature type="transmembrane region" description="Helical" evidence="6">
    <location>
        <begin position="470"/>
        <end position="488"/>
    </location>
</feature>
<feature type="transmembrane region" description="Helical" evidence="6">
    <location>
        <begin position="228"/>
        <end position="253"/>
    </location>
</feature>
<evidence type="ECO:0000256" key="4">
    <source>
        <dbReference type="ARBA" id="ARBA00022989"/>
    </source>
</evidence>
<evidence type="ECO:0000256" key="1">
    <source>
        <dbReference type="ARBA" id="ARBA00004141"/>
    </source>
</evidence>
<dbReference type="eggNOG" id="KOG1289">
    <property type="taxonomic scope" value="Eukaryota"/>
</dbReference>
<dbReference type="GeneID" id="19303689"/>
<comment type="subcellular location">
    <subcellularLocation>
        <location evidence="1">Membrane</location>
        <topology evidence="1">Multi-pass membrane protein</topology>
    </subcellularLocation>
</comment>
<evidence type="ECO:0000313" key="8">
    <source>
        <dbReference type="Proteomes" id="UP000030669"/>
    </source>
</evidence>
<dbReference type="PANTHER" id="PTHR45649:SF6">
    <property type="entry name" value="GABA-SPECIFIC PERMEASE"/>
    <property type="match status" value="1"/>
</dbReference>
<dbReference type="Proteomes" id="UP000030669">
    <property type="component" value="Unassembled WGS sequence"/>
</dbReference>
<evidence type="ECO:0000256" key="3">
    <source>
        <dbReference type="ARBA" id="ARBA00022692"/>
    </source>
</evidence>
<evidence type="ECO:0000256" key="6">
    <source>
        <dbReference type="SAM" id="Phobius"/>
    </source>
</evidence>
<dbReference type="GO" id="GO:0016020">
    <property type="term" value="C:membrane"/>
    <property type="evidence" value="ECO:0007669"/>
    <property type="project" value="UniProtKB-SubCell"/>
</dbReference>
<keyword evidence="2" id="KW-0813">Transport</keyword>
<dbReference type="KEGG" id="gtr:GLOTRDRAFT_137102"/>
<feature type="transmembrane region" description="Helical" evidence="6">
    <location>
        <begin position="189"/>
        <end position="208"/>
    </location>
</feature>
<reference evidence="7 8" key="1">
    <citation type="journal article" date="2012" name="Science">
        <title>The Paleozoic origin of enzymatic lignin decomposition reconstructed from 31 fungal genomes.</title>
        <authorList>
            <person name="Floudas D."/>
            <person name="Binder M."/>
            <person name="Riley R."/>
            <person name="Barry K."/>
            <person name="Blanchette R.A."/>
            <person name="Henrissat B."/>
            <person name="Martinez A.T."/>
            <person name="Otillar R."/>
            <person name="Spatafora J.W."/>
            <person name="Yadav J.S."/>
            <person name="Aerts A."/>
            <person name="Benoit I."/>
            <person name="Boyd A."/>
            <person name="Carlson A."/>
            <person name="Copeland A."/>
            <person name="Coutinho P.M."/>
            <person name="de Vries R.P."/>
            <person name="Ferreira P."/>
            <person name="Findley K."/>
            <person name="Foster B."/>
            <person name="Gaskell J."/>
            <person name="Glotzer D."/>
            <person name="Gorecki P."/>
            <person name="Heitman J."/>
            <person name="Hesse C."/>
            <person name="Hori C."/>
            <person name="Igarashi K."/>
            <person name="Jurgens J.A."/>
            <person name="Kallen N."/>
            <person name="Kersten P."/>
            <person name="Kohler A."/>
            <person name="Kuees U."/>
            <person name="Kumar T.K.A."/>
            <person name="Kuo A."/>
            <person name="LaButti K."/>
            <person name="Larrondo L.F."/>
            <person name="Lindquist E."/>
            <person name="Ling A."/>
            <person name="Lombard V."/>
            <person name="Lucas S."/>
            <person name="Lundell T."/>
            <person name="Martin R."/>
            <person name="McLaughlin D.J."/>
            <person name="Morgenstern I."/>
            <person name="Morin E."/>
            <person name="Murat C."/>
            <person name="Nagy L.G."/>
            <person name="Nolan M."/>
            <person name="Ohm R.A."/>
            <person name="Patyshakuliyeva A."/>
            <person name="Rokas A."/>
            <person name="Ruiz-Duenas F.J."/>
            <person name="Sabat G."/>
            <person name="Salamov A."/>
            <person name="Samejima M."/>
            <person name="Schmutz J."/>
            <person name="Slot J.C."/>
            <person name="St John F."/>
            <person name="Stenlid J."/>
            <person name="Sun H."/>
            <person name="Sun S."/>
            <person name="Syed K."/>
            <person name="Tsang A."/>
            <person name="Wiebenga A."/>
            <person name="Young D."/>
            <person name="Pisabarro A."/>
            <person name="Eastwood D.C."/>
            <person name="Martin F."/>
            <person name="Cullen D."/>
            <person name="Grigoriev I.V."/>
            <person name="Hibbett D.S."/>
        </authorList>
    </citation>
    <scope>NUCLEOTIDE SEQUENCE [LARGE SCALE GENOMIC DNA]</scope>
    <source>
        <strain evidence="7 8">ATCC 11539</strain>
    </source>
</reference>
<dbReference type="Gene3D" id="1.20.1740.10">
    <property type="entry name" value="Amino acid/polyamine transporter I"/>
    <property type="match status" value="1"/>
</dbReference>
<feature type="transmembrane region" description="Helical" evidence="6">
    <location>
        <begin position="439"/>
        <end position="458"/>
    </location>
</feature>
<feature type="transmembrane region" description="Helical" evidence="6">
    <location>
        <begin position="35"/>
        <end position="56"/>
    </location>
</feature>
<dbReference type="OMA" id="CWLAGYM"/>
<accession>S7QGN5</accession>
<gene>
    <name evidence="7" type="ORF">GLOTRDRAFT_137102</name>
</gene>
<keyword evidence="8" id="KW-1185">Reference proteome</keyword>
<keyword evidence="4 6" id="KW-1133">Transmembrane helix</keyword>
<dbReference type="HOGENOM" id="CLU_004495_0_3_1"/>
<sequence length="533" mass="57844">MGPKSTDLASKDTSDDAVLRSLGYKQEFKRAFSPLELFGAGFSFIGVVSSIASTLVYTLPNGGPFSMIWGWAICMIFILTMSLAMAELGSAAPTAGGLYYWTFSYASPRWRRLLCWIVGYANTINSIAGFSSTIWGAAVQIMAAVSMGSDLTFTPTNGQIYGCYVALLLVQAVLCSSATRIIAGLQKPYLISNLMLIAGIIIALPVATPREYINTAKFTFTEFENLTTWPAGFAFTLSFLAPLWTMSCFDCVVHISEEASNASVALPWAIISANMVSGVLGWGLLIAIGFCMGTDVNSIVSSPIGQPLAAIFYNSFGKNGTLAMWAIIIVFQFMASISVLTVGSRQVFAFSRDGALPFSRYLYRVNGYTQTPVNCVWFTTIAAILLGLLSFAGSAAIGAVFTLGVAAQYIAIAIPIASRFTFPNKFRPGPFTLGSLGRPVATIAVLWMMFCFVIFLFPTDPRPPVQDMNYSIVVLGGTLFLCLAWYYFPRYGGVHWFQGPIRNIDIDYEKTDGEEQVIAETSSLEKGYVDKTA</sequence>
<name>S7QGN5_GLOTA</name>
<proteinExistence type="predicted"/>
<protein>
    <submittedName>
        <fullName evidence="7">APC amino acid permease</fullName>
    </submittedName>
</protein>
<keyword evidence="3 6" id="KW-0812">Transmembrane</keyword>
<keyword evidence="5 6" id="KW-0472">Membrane</keyword>
<evidence type="ECO:0000256" key="2">
    <source>
        <dbReference type="ARBA" id="ARBA00022448"/>
    </source>
</evidence>
<evidence type="ECO:0000256" key="5">
    <source>
        <dbReference type="ARBA" id="ARBA00023136"/>
    </source>
</evidence>
<evidence type="ECO:0000313" key="7">
    <source>
        <dbReference type="EMBL" id="EPQ58368.1"/>
    </source>
</evidence>
<feature type="transmembrane region" description="Helical" evidence="6">
    <location>
        <begin position="397"/>
        <end position="418"/>
    </location>
</feature>
<dbReference type="RefSeq" id="XP_007863565.1">
    <property type="nucleotide sequence ID" value="XM_007865374.1"/>
</dbReference>
<dbReference type="Pfam" id="PF13520">
    <property type="entry name" value="AA_permease_2"/>
    <property type="match status" value="1"/>
</dbReference>
<dbReference type="PIRSF" id="PIRSF006060">
    <property type="entry name" value="AA_transporter"/>
    <property type="match status" value="1"/>
</dbReference>
<dbReference type="OrthoDB" id="4476201at2759"/>
<dbReference type="PANTHER" id="PTHR45649">
    <property type="entry name" value="AMINO-ACID PERMEASE BAT1"/>
    <property type="match status" value="1"/>
</dbReference>
<dbReference type="GO" id="GO:0022857">
    <property type="term" value="F:transmembrane transporter activity"/>
    <property type="evidence" value="ECO:0007669"/>
    <property type="project" value="InterPro"/>
</dbReference>